<sequence>MRTIHWRDWLEAVAALLTVTGLLLPVAILAGVSAGLWDSKDPLQDIRHVLELVSGAVSGFMLAAGIALFTLRRQSMANGKRTAEVEKSVQALQSMIFPEVDGVLKRREAMPGWPLTLRGGRRLSLSGMSLRAFSLENLGDLERILEAGGSCRVLLIEPGSKSSAVAALNILNHSDPAEYDRDVRQSLDRFASLRDRYATQMQIRLLDHVPAVSLAVVDQGLPDARTFVEFYTYENSSNARPHLELRPATSPVWYGYFTNQFEKMWQRAANY</sequence>
<comment type="caution">
    <text evidence="2">The sequence shown here is derived from an EMBL/GenBank/DDBJ whole genome shotgun (WGS) entry which is preliminary data.</text>
</comment>
<dbReference type="AlphaFoldDB" id="A0A5N6C4Q4"/>
<keyword evidence="1" id="KW-1133">Transmembrane helix</keyword>
<keyword evidence="1" id="KW-0812">Transmembrane</keyword>
<dbReference type="Proteomes" id="UP000313066">
    <property type="component" value="Unassembled WGS sequence"/>
</dbReference>
<dbReference type="RefSeq" id="WP_139572116.1">
    <property type="nucleotide sequence ID" value="NZ_VDMA02000001.1"/>
</dbReference>
<evidence type="ECO:0000313" key="2">
    <source>
        <dbReference type="EMBL" id="KAB8187669.1"/>
    </source>
</evidence>
<keyword evidence="1" id="KW-0472">Membrane</keyword>
<evidence type="ECO:0000256" key="1">
    <source>
        <dbReference type="SAM" id="Phobius"/>
    </source>
</evidence>
<dbReference type="EMBL" id="VDMA02000001">
    <property type="protein sequence ID" value="KAB8187669.1"/>
    <property type="molecule type" value="Genomic_DNA"/>
</dbReference>
<organism evidence="2 3">
    <name type="scientific">Microbispora catharanthi</name>
    <dbReference type="NCBI Taxonomy" id="1712871"/>
    <lineage>
        <taxon>Bacteria</taxon>
        <taxon>Bacillati</taxon>
        <taxon>Actinomycetota</taxon>
        <taxon>Actinomycetes</taxon>
        <taxon>Streptosporangiales</taxon>
        <taxon>Streptosporangiaceae</taxon>
        <taxon>Microbispora</taxon>
    </lineage>
</organism>
<name>A0A5N6C4Q4_9ACTN</name>
<feature type="transmembrane region" description="Helical" evidence="1">
    <location>
        <begin position="12"/>
        <end position="37"/>
    </location>
</feature>
<feature type="transmembrane region" description="Helical" evidence="1">
    <location>
        <begin position="49"/>
        <end position="71"/>
    </location>
</feature>
<accession>A0A5N6C4Q4</accession>
<keyword evidence="3" id="KW-1185">Reference proteome</keyword>
<gene>
    <name evidence="2" type="ORF">FH610_000365</name>
</gene>
<evidence type="ECO:0000313" key="3">
    <source>
        <dbReference type="Proteomes" id="UP000313066"/>
    </source>
</evidence>
<protein>
    <submittedName>
        <fullName evidence="2">Uncharacterized protein</fullName>
    </submittedName>
</protein>
<reference evidence="2 3" key="1">
    <citation type="submission" date="2019-10" db="EMBL/GenBank/DDBJ databases">
        <title>Nonomuraea sp. nov., isolated from Phyllanthus amarus.</title>
        <authorList>
            <person name="Klykleung N."/>
            <person name="Tanasupawat S."/>
        </authorList>
    </citation>
    <scope>NUCLEOTIDE SEQUENCE [LARGE SCALE GENOMIC DNA]</scope>
    <source>
        <strain evidence="2 3">CR1-09</strain>
    </source>
</reference>
<proteinExistence type="predicted"/>